<dbReference type="Proteomes" id="UP000887565">
    <property type="component" value="Unplaced"/>
</dbReference>
<reference evidence="3" key="1">
    <citation type="submission" date="2022-11" db="UniProtKB">
        <authorList>
            <consortium name="WormBaseParasite"/>
        </authorList>
    </citation>
    <scope>IDENTIFICATION</scope>
</reference>
<organism evidence="2 3">
    <name type="scientific">Romanomermis culicivorax</name>
    <name type="common">Nematode worm</name>
    <dbReference type="NCBI Taxonomy" id="13658"/>
    <lineage>
        <taxon>Eukaryota</taxon>
        <taxon>Metazoa</taxon>
        <taxon>Ecdysozoa</taxon>
        <taxon>Nematoda</taxon>
        <taxon>Enoplea</taxon>
        <taxon>Dorylaimia</taxon>
        <taxon>Mermithida</taxon>
        <taxon>Mermithoidea</taxon>
        <taxon>Mermithidae</taxon>
        <taxon>Romanomermis</taxon>
    </lineage>
</organism>
<keyword evidence="2" id="KW-1185">Reference proteome</keyword>
<name>A0A915IW97_ROMCU</name>
<protein>
    <submittedName>
        <fullName evidence="3">Uncharacterized protein</fullName>
    </submittedName>
</protein>
<evidence type="ECO:0000256" key="1">
    <source>
        <dbReference type="SAM" id="MobiDB-lite"/>
    </source>
</evidence>
<sequence length="94" mass="10340">AVGKHQGIGGRGGVRRQVVPGVGHSSCKGEDCRIEELMESVKTTAEEPTIGDKQVEHLSSILQALENAELYYKATHGELEIHNKEKMILLYNLL</sequence>
<evidence type="ECO:0000313" key="2">
    <source>
        <dbReference type="Proteomes" id="UP000887565"/>
    </source>
</evidence>
<accession>A0A915IW97</accession>
<dbReference type="WBParaSite" id="nRc.2.0.1.t18470-RA">
    <property type="protein sequence ID" value="nRc.2.0.1.t18470-RA"/>
    <property type="gene ID" value="nRc.2.0.1.g18470"/>
</dbReference>
<proteinExistence type="predicted"/>
<feature type="compositionally biased region" description="Gly residues" evidence="1">
    <location>
        <begin position="1"/>
        <end position="12"/>
    </location>
</feature>
<evidence type="ECO:0000313" key="3">
    <source>
        <dbReference type="WBParaSite" id="nRc.2.0.1.t18470-RA"/>
    </source>
</evidence>
<dbReference type="AlphaFoldDB" id="A0A915IW97"/>
<feature type="region of interest" description="Disordered" evidence="1">
    <location>
        <begin position="1"/>
        <end position="25"/>
    </location>
</feature>